<feature type="transmembrane region" description="Helical" evidence="1">
    <location>
        <begin position="20"/>
        <end position="41"/>
    </location>
</feature>
<evidence type="ECO:0000259" key="2">
    <source>
        <dbReference type="Pfam" id="PF13240"/>
    </source>
</evidence>
<evidence type="ECO:0000313" key="3">
    <source>
        <dbReference type="EMBL" id="STY70440.1"/>
    </source>
</evidence>
<keyword evidence="1" id="KW-0812">Transmembrane</keyword>
<dbReference type="RefSeq" id="WP_115151069.1">
    <property type="nucleotide sequence ID" value="NZ_UGPP01000001.1"/>
</dbReference>
<keyword evidence="1" id="KW-0472">Membrane</keyword>
<keyword evidence="1" id="KW-1133">Transmembrane helix</keyword>
<dbReference type="InterPro" id="IPR026870">
    <property type="entry name" value="Zinc_ribbon_dom"/>
</dbReference>
<sequence>MESVLKSLFKHELKVILAPYTDIIVILFIIGLIGYAIYYFYNKTNTKEIKNSDINNNNNINIPLKCPNCGLEVSPEDKFCLKCGTALTSKTTPSSK</sequence>
<gene>
    <name evidence="3" type="ORF">NCTC10571_00577</name>
</gene>
<feature type="domain" description="Zinc-ribbon" evidence="2">
    <location>
        <begin position="65"/>
        <end position="87"/>
    </location>
</feature>
<protein>
    <recommendedName>
        <fullName evidence="2">Zinc-ribbon domain-containing protein</fullName>
    </recommendedName>
</protein>
<dbReference type="AlphaFoldDB" id="A0A378NPW3"/>
<dbReference type="Proteomes" id="UP000255234">
    <property type="component" value="Unassembled WGS sequence"/>
</dbReference>
<dbReference type="EMBL" id="UGPP01000001">
    <property type="protein sequence ID" value="STY70440.1"/>
    <property type="molecule type" value="Genomic_DNA"/>
</dbReference>
<dbReference type="Pfam" id="PF13240">
    <property type="entry name" value="Zn_Ribbon_1"/>
    <property type="match status" value="1"/>
</dbReference>
<name>A0A378NPW3_9FIRM</name>
<evidence type="ECO:0000256" key="1">
    <source>
        <dbReference type="SAM" id="Phobius"/>
    </source>
</evidence>
<evidence type="ECO:0000313" key="4">
    <source>
        <dbReference type="Proteomes" id="UP000255234"/>
    </source>
</evidence>
<proteinExistence type="predicted"/>
<organism evidence="3 4">
    <name type="scientific">Megamonas hypermegale</name>
    <dbReference type="NCBI Taxonomy" id="158847"/>
    <lineage>
        <taxon>Bacteria</taxon>
        <taxon>Bacillati</taxon>
        <taxon>Bacillota</taxon>
        <taxon>Negativicutes</taxon>
        <taxon>Selenomonadales</taxon>
        <taxon>Selenomonadaceae</taxon>
        <taxon>Megamonas</taxon>
    </lineage>
</organism>
<accession>A0A378NPW3</accession>
<reference evidence="3 4" key="1">
    <citation type="submission" date="2018-06" db="EMBL/GenBank/DDBJ databases">
        <authorList>
            <consortium name="Pathogen Informatics"/>
            <person name="Doyle S."/>
        </authorList>
    </citation>
    <scope>NUCLEOTIDE SEQUENCE [LARGE SCALE GENOMIC DNA]</scope>
    <source>
        <strain evidence="3 4">NCTC10571</strain>
    </source>
</reference>